<dbReference type="GO" id="GO:0004707">
    <property type="term" value="F:MAP kinase activity"/>
    <property type="evidence" value="ECO:0007669"/>
    <property type="project" value="UniProtKB-EC"/>
</dbReference>
<dbReference type="InterPro" id="IPR011009">
    <property type="entry name" value="Kinase-like_dom_sf"/>
</dbReference>
<feature type="domain" description="Protein kinase" evidence="10">
    <location>
        <begin position="201"/>
        <end position="478"/>
    </location>
</feature>
<evidence type="ECO:0000256" key="9">
    <source>
        <dbReference type="SAM" id="MobiDB-lite"/>
    </source>
</evidence>
<dbReference type="CDD" id="cd00180">
    <property type="entry name" value="PKc"/>
    <property type="match status" value="1"/>
</dbReference>
<dbReference type="InterPro" id="IPR000719">
    <property type="entry name" value="Prot_kinase_dom"/>
</dbReference>
<name>A0A553HVW8_9PEZI</name>
<dbReference type="PANTHER" id="PTHR48016:SF56">
    <property type="entry name" value="MAPKK KINASE"/>
    <property type="match status" value="1"/>
</dbReference>
<dbReference type="EC" id="2.7.11.24" evidence="1"/>
<evidence type="ECO:0000256" key="5">
    <source>
        <dbReference type="ARBA" id="ARBA00022840"/>
    </source>
</evidence>
<dbReference type="InterPro" id="IPR008271">
    <property type="entry name" value="Ser/Thr_kinase_AS"/>
</dbReference>
<dbReference type="STRING" id="2512241.A0A553HVW8"/>
<dbReference type="SUPFAM" id="SSF56112">
    <property type="entry name" value="Protein kinase-like (PK-like)"/>
    <property type="match status" value="1"/>
</dbReference>
<reference evidence="12" key="1">
    <citation type="submission" date="2019-06" db="EMBL/GenBank/DDBJ databases">
        <title>Draft genome sequence of the griseofulvin-producing fungus Xylaria cubensis strain G536.</title>
        <authorList>
            <person name="Mead M.E."/>
            <person name="Raja H.A."/>
            <person name="Steenwyk J.L."/>
            <person name="Knowles S.L."/>
            <person name="Oberlies N.H."/>
            <person name="Rokas A."/>
        </authorList>
    </citation>
    <scope>NUCLEOTIDE SEQUENCE [LARGE SCALE GENOMIC DNA]</scope>
    <source>
        <strain evidence="12">G536</strain>
    </source>
</reference>
<evidence type="ECO:0000256" key="3">
    <source>
        <dbReference type="ARBA" id="ARBA00022741"/>
    </source>
</evidence>
<evidence type="ECO:0000256" key="2">
    <source>
        <dbReference type="ARBA" id="ARBA00022679"/>
    </source>
</evidence>
<dbReference type="AlphaFoldDB" id="A0A553HVW8"/>
<gene>
    <name evidence="11" type="ORF">FHL15_006957</name>
</gene>
<keyword evidence="5 8" id="KW-0067">ATP-binding</keyword>
<dbReference type="InterPro" id="IPR017441">
    <property type="entry name" value="Protein_kinase_ATP_BS"/>
</dbReference>
<proteinExistence type="predicted"/>
<dbReference type="OrthoDB" id="4062651at2759"/>
<keyword evidence="12" id="KW-1185">Reference proteome</keyword>
<comment type="caution">
    <text evidence="11">The sequence shown here is derived from an EMBL/GenBank/DDBJ whole genome shotgun (WGS) entry which is preliminary data.</text>
</comment>
<dbReference type="Proteomes" id="UP000319160">
    <property type="component" value="Unassembled WGS sequence"/>
</dbReference>
<accession>A0A553HVW8</accession>
<keyword evidence="4" id="KW-0418">Kinase</keyword>
<protein>
    <recommendedName>
        <fullName evidence="1">mitogen-activated protein kinase</fullName>
        <ecNumber evidence="1">2.7.11.24</ecNumber>
    </recommendedName>
</protein>
<evidence type="ECO:0000313" key="11">
    <source>
        <dbReference type="EMBL" id="TRX92090.1"/>
    </source>
</evidence>
<dbReference type="PANTHER" id="PTHR48016">
    <property type="entry name" value="MAP KINASE KINASE KINASE SSK2-RELATED-RELATED"/>
    <property type="match status" value="1"/>
</dbReference>
<evidence type="ECO:0000313" key="12">
    <source>
        <dbReference type="Proteomes" id="UP000319160"/>
    </source>
</evidence>
<organism evidence="11 12">
    <name type="scientific">Xylaria flabelliformis</name>
    <dbReference type="NCBI Taxonomy" id="2512241"/>
    <lineage>
        <taxon>Eukaryota</taxon>
        <taxon>Fungi</taxon>
        <taxon>Dikarya</taxon>
        <taxon>Ascomycota</taxon>
        <taxon>Pezizomycotina</taxon>
        <taxon>Sordariomycetes</taxon>
        <taxon>Xylariomycetidae</taxon>
        <taxon>Xylariales</taxon>
        <taxon>Xylariaceae</taxon>
        <taxon>Xylaria</taxon>
    </lineage>
</organism>
<comment type="catalytic activity">
    <reaction evidence="7">
        <text>L-seryl-[protein] + ATP = O-phospho-L-seryl-[protein] + ADP + H(+)</text>
        <dbReference type="Rhea" id="RHEA:17989"/>
        <dbReference type="Rhea" id="RHEA-COMP:9863"/>
        <dbReference type="Rhea" id="RHEA-COMP:11604"/>
        <dbReference type="ChEBI" id="CHEBI:15378"/>
        <dbReference type="ChEBI" id="CHEBI:29999"/>
        <dbReference type="ChEBI" id="CHEBI:30616"/>
        <dbReference type="ChEBI" id="CHEBI:83421"/>
        <dbReference type="ChEBI" id="CHEBI:456216"/>
        <dbReference type="EC" id="2.7.11.24"/>
    </reaction>
    <physiologicalReaction direction="left-to-right" evidence="7">
        <dbReference type="Rhea" id="RHEA:17990"/>
    </physiologicalReaction>
</comment>
<dbReference type="SMART" id="SM00220">
    <property type="entry name" value="S_TKc"/>
    <property type="match status" value="1"/>
</dbReference>
<feature type="binding site" evidence="8">
    <location>
        <position position="230"/>
    </location>
    <ligand>
        <name>ATP</name>
        <dbReference type="ChEBI" id="CHEBI:30616"/>
    </ligand>
</feature>
<keyword evidence="3 8" id="KW-0547">Nucleotide-binding</keyword>
<dbReference type="PROSITE" id="PS00107">
    <property type="entry name" value="PROTEIN_KINASE_ATP"/>
    <property type="match status" value="1"/>
</dbReference>
<evidence type="ECO:0000259" key="10">
    <source>
        <dbReference type="PROSITE" id="PS50011"/>
    </source>
</evidence>
<dbReference type="Gene3D" id="1.10.510.10">
    <property type="entry name" value="Transferase(Phosphotransferase) domain 1"/>
    <property type="match status" value="1"/>
</dbReference>
<dbReference type="GO" id="GO:0005524">
    <property type="term" value="F:ATP binding"/>
    <property type="evidence" value="ECO:0007669"/>
    <property type="project" value="UniProtKB-UniRule"/>
</dbReference>
<dbReference type="EMBL" id="VFLP01000039">
    <property type="protein sequence ID" value="TRX92090.1"/>
    <property type="molecule type" value="Genomic_DNA"/>
</dbReference>
<comment type="catalytic activity">
    <reaction evidence="6">
        <text>L-threonyl-[protein] + ATP = O-phospho-L-threonyl-[protein] + ADP + H(+)</text>
        <dbReference type="Rhea" id="RHEA:46608"/>
        <dbReference type="Rhea" id="RHEA-COMP:11060"/>
        <dbReference type="Rhea" id="RHEA-COMP:11605"/>
        <dbReference type="ChEBI" id="CHEBI:15378"/>
        <dbReference type="ChEBI" id="CHEBI:30013"/>
        <dbReference type="ChEBI" id="CHEBI:30616"/>
        <dbReference type="ChEBI" id="CHEBI:61977"/>
        <dbReference type="ChEBI" id="CHEBI:456216"/>
        <dbReference type="EC" id="2.7.11.24"/>
    </reaction>
    <physiologicalReaction direction="left-to-right" evidence="6">
        <dbReference type="Rhea" id="RHEA:46609"/>
    </physiologicalReaction>
</comment>
<evidence type="ECO:0000256" key="1">
    <source>
        <dbReference type="ARBA" id="ARBA00012411"/>
    </source>
</evidence>
<dbReference type="InterPro" id="IPR050538">
    <property type="entry name" value="MAP_kinase_kinase_kinase"/>
</dbReference>
<evidence type="ECO:0000256" key="7">
    <source>
        <dbReference type="ARBA" id="ARBA00048130"/>
    </source>
</evidence>
<evidence type="ECO:0000256" key="4">
    <source>
        <dbReference type="ARBA" id="ARBA00022777"/>
    </source>
</evidence>
<dbReference type="PROSITE" id="PS00108">
    <property type="entry name" value="PROTEIN_KINASE_ST"/>
    <property type="match status" value="1"/>
</dbReference>
<dbReference type="PROSITE" id="PS50011">
    <property type="entry name" value="PROTEIN_KINASE_DOM"/>
    <property type="match status" value="1"/>
</dbReference>
<feature type="region of interest" description="Disordered" evidence="9">
    <location>
        <begin position="606"/>
        <end position="635"/>
    </location>
</feature>
<evidence type="ECO:0000256" key="8">
    <source>
        <dbReference type="PROSITE-ProRule" id="PRU10141"/>
    </source>
</evidence>
<evidence type="ECO:0000256" key="6">
    <source>
        <dbReference type="ARBA" id="ARBA00047919"/>
    </source>
</evidence>
<sequence length="635" mass="70033">MTHPLALFSLVPLNDRAREVLDSPRNKHFVSTTDEGNKCLDIGHIRSKSGNATTLAILGRNGDIIIEGSSISKEQCSFELNLKTGVVMFYDRSHSQTSQVFGFPGVEAKPFEYDRPRKVVVCSRVNPCIGFGGARRDQYQFRLDWTEGLRETMTTVKNREGLVLQENASLAETVDESETAWPSRMETRVHNTAPRQLKVRWTSVGSLGAGEFGDVHKAVDVDHGTLMAVKILKPSKRGVNPEMLKTYWRREVKILAKMKHSNIVECFASQGWDGDVVEIFMALQDGSLVSLMQPETKRLMTTDGIIKLTCHHILQAIDYLETWKIVHRDIKPDNILYTEQEGRYHFRLGDFGLSNHQSVAVTGACGSNEFFLNISADPNPTEDTYKTIWAIGANENHVANMREMGALNPEDRASAAQMLVKCYGGEGLSTPLRQVPLLSQPFASVAQAPVAACQAALPIAYPAYPDMTCPGLVDYPVLLEGYPGPFIGYEALPMGDLGLPMCDQGFPIGDLTLPIEDQAFLIGNQALPIGDQVTDIGFEAFPVGDLALPIDNQAFLIDDKTLPMRDQAPPLAYYDSQAVYKATGRVHEGQALIRRDTAIAHDIQAMPNPVAPPQLGPRRATHPFLGTEQDESPSQ</sequence>
<dbReference type="Pfam" id="PF00069">
    <property type="entry name" value="Pkinase"/>
    <property type="match status" value="1"/>
</dbReference>
<keyword evidence="2" id="KW-0808">Transferase</keyword>